<name>A0A4T0FQL8_9BASI</name>
<dbReference type="EMBL" id="SPNW01000018">
    <property type="protein sequence ID" value="TIA90530.1"/>
    <property type="molecule type" value="Genomic_DNA"/>
</dbReference>
<reference evidence="1 2" key="1">
    <citation type="submission" date="2019-03" db="EMBL/GenBank/DDBJ databases">
        <title>Sequencing 23 genomes of Wallemia ichthyophaga.</title>
        <authorList>
            <person name="Gostincar C."/>
        </authorList>
    </citation>
    <scope>NUCLEOTIDE SEQUENCE [LARGE SCALE GENOMIC DNA]</scope>
    <source>
        <strain evidence="1 2">EXF-5753</strain>
    </source>
</reference>
<evidence type="ECO:0000313" key="1">
    <source>
        <dbReference type="EMBL" id="TIA90530.1"/>
    </source>
</evidence>
<dbReference type="AlphaFoldDB" id="A0A4T0FQL8"/>
<sequence>MDAIDQGEAIKITAIKQGVDPTTSSELSPKVISVAQVAARTVSEKTTTKTTQTTLYQYTRLVEHKEIRQNLSATDIINGKSRTLVPAPTIEIVLSKQSLDLGDEYTVQRV</sequence>
<protein>
    <submittedName>
        <fullName evidence="1">Uncharacterized protein</fullName>
    </submittedName>
</protein>
<evidence type="ECO:0000313" key="2">
    <source>
        <dbReference type="Proteomes" id="UP000310189"/>
    </source>
</evidence>
<dbReference type="Proteomes" id="UP000310189">
    <property type="component" value="Unassembled WGS sequence"/>
</dbReference>
<comment type="caution">
    <text evidence="1">The sequence shown here is derived from an EMBL/GenBank/DDBJ whole genome shotgun (WGS) entry which is preliminary data.</text>
</comment>
<organism evidence="1 2">
    <name type="scientific">Wallemia hederae</name>
    <dbReference type="NCBI Taxonomy" id="1540922"/>
    <lineage>
        <taxon>Eukaryota</taxon>
        <taxon>Fungi</taxon>
        <taxon>Dikarya</taxon>
        <taxon>Basidiomycota</taxon>
        <taxon>Wallemiomycotina</taxon>
        <taxon>Wallemiomycetes</taxon>
        <taxon>Wallemiales</taxon>
        <taxon>Wallemiaceae</taxon>
        <taxon>Wallemia</taxon>
    </lineage>
</organism>
<gene>
    <name evidence="1" type="ORF">E3P99_01536</name>
</gene>
<dbReference type="OrthoDB" id="10436280at2759"/>
<accession>A0A4T0FQL8</accession>
<proteinExistence type="predicted"/>
<keyword evidence="2" id="KW-1185">Reference proteome</keyword>